<keyword evidence="2" id="KW-1133">Transmembrane helix</keyword>
<feature type="compositionally biased region" description="Low complexity" evidence="1">
    <location>
        <begin position="72"/>
        <end position="86"/>
    </location>
</feature>
<dbReference type="PANTHER" id="PTHR16861">
    <property type="entry name" value="GLYCOPROTEIN 38"/>
    <property type="match status" value="1"/>
</dbReference>
<name>A0ABR0S9S3_9HYPO</name>
<dbReference type="CDD" id="cd12087">
    <property type="entry name" value="TM_EGFR-like"/>
    <property type="match status" value="1"/>
</dbReference>
<keyword evidence="2" id="KW-0472">Membrane</keyword>
<evidence type="ECO:0000256" key="1">
    <source>
        <dbReference type="SAM" id="MobiDB-lite"/>
    </source>
</evidence>
<evidence type="ECO:0000313" key="4">
    <source>
        <dbReference type="Proteomes" id="UP001338125"/>
    </source>
</evidence>
<dbReference type="Proteomes" id="UP001338125">
    <property type="component" value="Unassembled WGS sequence"/>
</dbReference>
<feature type="region of interest" description="Disordered" evidence="1">
    <location>
        <begin position="67"/>
        <end position="86"/>
    </location>
</feature>
<proteinExistence type="predicted"/>
<dbReference type="PANTHER" id="PTHR16861:SF4">
    <property type="entry name" value="SH3 DOMAIN PROTEIN (AFU_ORTHOLOGUE AFUA_1G13610)"/>
    <property type="match status" value="1"/>
</dbReference>
<keyword evidence="2" id="KW-0812">Transmembrane</keyword>
<reference evidence="3 4" key="1">
    <citation type="submission" date="2024-01" db="EMBL/GenBank/DDBJ databases">
        <title>Complete genome of Cladobotryum mycophilum ATHUM6906.</title>
        <authorList>
            <person name="Christinaki A.C."/>
            <person name="Myridakis A.I."/>
            <person name="Kouvelis V.N."/>
        </authorList>
    </citation>
    <scope>NUCLEOTIDE SEQUENCE [LARGE SCALE GENOMIC DNA]</scope>
    <source>
        <strain evidence="3 4">ATHUM6906</strain>
    </source>
</reference>
<dbReference type="EMBL" id="JAVFKD010000015">
    <property type="protein sequence ID" value="KAK5988908.1"/>
    <property type="molecule type" value="Genomic_DNA"/>
</dbReference>
<evidence type="ECO:0000256" key="2">
    <source>
        <dbReference type="SAM" id="Phobius"/>
    </source>
</evidence>
<keyword evidence="4" id="KW-1185">Reference proteome</keyword>
<feature type="region of interest" description="Disordered" evidence="1">
    <location>
        <begin position="112"/>
        <end position="139"/>
    </location>
</feature>
<accession>A0ABR0S9S3</accession>
<gene>
    <name evidence="3" type="ORF">PT974_10405</name>
</gene>
<feature type="transmembrane region" description="Helical" evidence="2">
    <location>
        <begin position="146"/>
        <end position="169"/>
    </location>
</feature>
<protein>
    <recommendedName>
        <fullName evidence="5">Mid2 domain-containing protein</fullName>
    </recommendedName>
</protein>
<comment type="caution">
    <text evidence="3">The sequence shown here is derived from an EMBL/GenBank/DDBJ whole genome shotgun (WGS) entry which is preliminary data.</text>
</comment>
<evidence type="ECO:0000313" key="3">
    <source>
        <dbReference type="EMBL" id="KAK5988908.1"/>
    </source>
</evidence>
<feature type="compositionally biased region" description="Polar residues" evidence="1">
    <location>
        <begin position="116"/>
        <end position="139"/>
    </location>
</feature>
<evidence type="ECO:0008006" key="5">
    <source>
        <dbReference type="Google" id="ProtNLM"/>
    </source>
</evidence>
<sequence>MEGICDDSPSGSRVPNCRRRDPVMVVELKTEVPLVTMWSTVVITDYPTTTNSPLDYYSFVTSTSKTKGSEAKTSTKMTSSSSTLALPTPLQTSSTSLIASATLMATLTTSSISTTGGHQTESSSPASTSNISQHTSNSGGTPIKGAAIAGIVIGSLAVLVIVAVLFFFWGRRKVCGTECQATGTSSNIEAGLGQGQIAELGVVEKDAGSGSLSITIPGGAPVQPHVHPSYPHYESVVLGELEANEVRYTPLPINPTTTHHENTLNKITLAELPSSKDPGNSPLPEYDDIAGRQRVFSWAASETFYRPGGKARGLNQE</sequence>
<organism evidence="3 4">
    <name type="scientific">Cladobotryum mycophilum</name>
    <dbReference type="NCBI Taxonomy" id="491253"/>
    <lineage>
        <taxon>Eukaryota</taxon>
        <taxon>Fungi</taxon>
        <taxon>Dikarya</taxon>
        <taxon>Ascomycota</taxon>
        <taxon>Pezizomycotina</taxon>
        <taxon>Sordariomycetes</taxon>
        <taxon>Hypocreomycetidae</taxon>
        <taxon>Hypocreales</taxon>
        <taxon>Hypocreaceae</taxon>
        <taxon>Cladobotryum</taxon>
    </lineage>
</organism>